<gene>
    <name evidence="3" type="ORF">Rhopal_005040-T1</name>
</gene>
<dbReference type="SMART" id="SM00357">
    <property type="entry name" value="CSP"/>
    <property type="match status" value="1"/>
</dbReference>
<dbReference type="InterPro" id="IPR050181">
    <property type="entry name" value="Cold_shock_domain"/>
</dbReference>
<feature type="compositionally biased region" description="Low complexity" evidence="1">
    <location>
        <begin position="402"/>
        <end position="423"/>
    </location>
</feature>
<comment type="caution">
    <text evidence="3">The sequence shown here is derived from an EMBL/GenBank/DDBJ whole genome shotgun (WGS) entry which is preliminary data.</text>
</comment>
<dbReference type="PRINTS" id="PR00050">
    <property type="entry name" value="COLDSHOCK"/>
</dbReference>
<feature type="compositionally biased region" description="Low complexity" evidence="1">
    <location>
        <begin position="62"/>
        <end position="74"/>
    </location>
</feature>
<name>A0AAV5GRC2_9BASI</name>
<evidence type="ECO:0000259" key="2">
    <source>
        <dbReference type="PROSITE" id="PS51857"/>
    </source>
</evidence>
<feature type="region of interest" description="Disordered" evidence="1">
    <location>
        <begin position="21"/>
        <end position="100"/>
    </location>
</feature>
<dbReference type="SUPFAM" id="SSF50249">
    <property type="entry name" value="Nucleic acid-binding proteins"/>
    <property type="match status" value="1"/>
</dbReference>
<dbReference type="GO" id="GO:0003676">
    <property type="term" value="F:nucleic acid binding"/>
    <property type="evidence" value="ECO:0007669"/>
    <property type="project" value="InterPro"/>
</dbReference>
<dbReference type="InterPro" id="IPR012340">
    <property type="entry name" value="NA-bd_OB-fold"/>
</dbReference>
<evidence type="ECO:0000313" key="4">
    <source>
        <dbReference type="Proteomes" id="UP001342314"/>
    </source>
</evidence>
<feature type="domain" description="CSD" evidence="2">
    <location>
        <begin position="106"/>
        <end position="176"/>
    </location>
</feature>
<feature type="compositionally biased region" description="Low complexity" evidence="1">
    <location>
        <begin position="431"/>
        <end position="444"/>
    </location>
</feature>
<dbReference type="AlphaFoldDB" id="A0AAV5GRC2"/>
<reference evidence="3 4" key="1">
    <citation type="submission" date="2021-12" db="EMBL/GenBank/DDBJ databases">
        <title>High titer production of polyol ester of fatty acids by Rhodotorula paludigena BS15 towards product separation-free biomass refinery.</title>
        <authorList>
            <person name="Mano J."/>
            <person name="Ono H."/>
            <person name="Tanaka T."/>
            <person name="Naito K."/>
            <person name="Sushida H."/>
            <person name="Ike M."/>
            <person name="Tokuyasu K."/>
            <person name="Kitaoka M."/>
        </authorList>
    </citation>
    <scope>NUCLEOTIDE SEQUENCE [LARGE SCALE GENOMIC DNA]</scope>
    <source>
        <strain evidence="3 4">BS15</strain>
    </source>
</reference>
<dbReference type="Pfam" id="PF00313">
    <property type="entry name" value="CSD"/>
    <property type="match status" value="1"/>
</dbReference>
<dbReference type="PANTHER" id="PTHR11544">
    <property type="entry name" value="COLD SHOCK DOMAIN CONTAINING PROTEINS"/>
    <property type="match status" value="1"/>
</dbReference>
<dbReference type="InterPro" id="IPR011129">
    <property type="entry name" value="CSD"/>
</dbReference>
<dbReference type="Gene3D" id="2.40.50.140">
    <property type="entry name" value="Nucleic acid-binding proteins"/>
    <property type="match status" value="1"/>
</dbReference>
<protein>
    <recommendedName>
        <fullName evidence="2">CSD domain-containing protein</fullName>
    </recommendedName>
</protein>
<feature type="region of interest" description="Disordered" evidence="1">
    <location>
        <begin position="402"/>
        <end position="487"/>
    </location>
</feature>
<feature type="compositionally biased region" description="Low complexity" evidence="1">
    <location>
        <begin position="282"/>
        <end position="294"/>
    </location>
</feature>
<sequence>MATLPSTVGLDLDLARLSLSSPYPPYPQPGAAPSPHAHHHAHHAHAGSASSSLEREPRGSTAPAHAQQAQLQPGPDGPPALQPHQIMQPPVHAGPPPHIQLKEPQRRRGVVKFFNSLKGFGFVVDNDPAALGGQEVFCHFSAISGKGGFRSLAEGEEVEYELVQGPKGFQAANLTGPGGRTVVGDPKARMQKPPTYLPLAPFAMPIGAPYLADPYHAQHAGVYAGSPYTQHVLYVPATASLPPSQYAYAPVPLAAPPASGGRGGPQPSAALAGGPASTSTFAAPQYQSYAAPPSAGGPGQAGGPGSAAGPGADRYAAMSRIGGGTGAYGAPQQPGGGAGDAARVYAAGGPLPGPGFSPPGGFVGLPGSPPLGPNATNGPPAFGGFAPFSPPSFNHVPLFGAPQGPPQDGGAFASYATTPSSGTPGVGGGASSRAAPPSAGGASSNVTTPSSALFGTTPAPIGSRSGTPAAGGRSTPALGNGSLGNDAWKTQGVLYASTGSNGAGQDGH</sequence>
<feature type="region of interest" description="Disordered" evidence="1">
    <location>
        <begin position="257"/>
        <end position="314"/>
    </location>
</feature>
<organism evidence="3 4">
    <name type="scientific">Rhodotorula paludigena</name>
    <dbReference type="NCBI Taxonomy" id="86838"/>
    <lineage>
        <taxon>Eukaryota</taxon>
        <taxon>Fungi</taxon>
        <taxon>Dikarya</taxon>
        <taxon>Basidiomycota</taxon>
        <taxon>Pucciniomycotina</taxon>
        <taxon>Microbotryomycetes</taxon>
        <taxon>Sporidiobolales</taxon>
        <taxon>Sporidiobolaceae</taxon>
        <taxon>Rhodotorula</taxon>
    </lineage>
</organism>
<keyword evidence="4" id="KW-1185">Reference proteome</keyword>
<feature type="compositionally biased region" description="Gly residues" evidence="1">
    <location>
        <begin position="296"/>
        <end position="308"/>
    </location>
</feature>
<dbReference type="EMBL" id="BQKY01000010">
    <property type="protein sequence ID" value="GJN92012.1"/>
    <property type="molecule type" value="Genomic_DNA"/>
</dbReference>
<feature type="compositionally biased region" description="Polar residues" evidence="1">
    <location>
        <begin position="445"/>
        <end position="454"/>
    </location>
</feature>
<dbReference type="Proteomes" id="UP001342314">
    <property type="component" value="Unassembled WGS sequence"/>
</dbReference>
<feature type="compositionally biased region" description="Basic residues" evidence="1">
    <location>
        <begin position="36"/>
        <end position="45"/>
    </location>
</feature>
<evidence type="ECO:0000313" key="3">
    <source>
        <dbReference type="EMBL" id="GJN92012.1"/>
    </source>
</evidence>
<feature type="compositionally biased region" description="Low complexity" evidence="1">
    <location>
        <begin position="257"/>
        <end position="270"/>
    </location>
</feature>
<dbReference type="InterPro" id="IPR002059">
    <property type="entry name" value="CSP_DNA-bd"/>
</dbReference>
<accession>A0AAV5GRC2</accession>
<evidence type="ECO:0000256" key="1">
    <source>
        <dbReference type="SAM" id="MobiDB-lite"/>
    </source>
</evidence>
<dbReference type="PROSITE" id="PS51857">
    <property type="entry name" value="CSD_2"/>
    <property type="match status" value="1"/>
</dbReference>
<proteinExistence type="predicted"/>
<feature type="compositionally biased region" description="Pro residues" evidence="1">
    <location>
        <begin position="22"/>
        <end position="32"/>
    </location>
</feature>